<evidence type="ECO:0000256" key="1">
    <source>
        <dbReference type="SAM" id="MobiDB-lite"/>
    </source>
</evidence>
<proteinExistence type="predicted"/>
<reference evidence="2" key="1">
    <citation type="submission" date="2020-11" db="EMBL/GenBank/DDBJ databases">
        <authorList>
            <person name="Koelle M."/>
            <person name="Horta M.A.C."/>
            <person name="Nowrousian M."/>
            <person name="Ohm R.A."/>
            <person name="Benz P."/>
            <person name="Pilgard A."/>
        </authorList>
    </citation>
    <scope>NUCLEOTIDE SEQUENCE</scope>
    <source>
        <strain evidence="2">FPRL280</strain>
    </source>
</reference>
<feature type="compositionally biased region" description="Polar residues" evidence="1">
    <location>
        <begin position="121"/>
        <end position="130"/>
    </location>
</feature>
<dbReference type="Proteomes" id="UP000639403">
    <property type="component" value="Unassembled WGS sequence"/>
</dbReference>
<feature type="compositionally biased region" description="Polar residues" evidence="1">
    <location>
        <begin position="1"/>
        <end position="17"/>
    </location>
</feature>
<feature type="region of interest" description="Disordered" evidence="1">
    <location>
        <begin position="1"/>
        <end position="50"/>
    </location>
</feature>
<evidence type="ECO:0000313" key="2">
    <source>
        <dbReference type="EMBL" id="KAF9819002.1"/>
    </source>
</evidence>
<reference evidence="2" key="2">
    <citation type="journal article" name="Front. Microbiol.">
        <title>Degradative Capacity of Two Strains of Rhodonia placenta: From Phenotype to Genotype.</title>
        <authorList>
            <person name="Kolle M."/>
            <person name="Horta M.A.C."/>
            <person name="Nowrousian M."/>
            <person name="Ohm R.A."/>
            <person name="Benz J.P."/>
            <person name="Pilgard A."/>
        </authorList>
    </citation>
    <scope>NUCLEOTIDE SEQUENCE</scope>
    <source>
        <strain evidence="2">FPRL280</strain>
    </source>
</reference>
<gene>
    <name evidence="2" type="ORF">IEO21_02416</name>
</gene>
<feature type="region of interest" description="Disordered" evidence="1">
    <location>
        <begin position="112"/>
        <end position="155"/>
    </location>
</feature>
<dbReference type="EMBL" id="JADOXO010000023">
    <property type="protein sequence ID" value="KAF9819002.1"/>
    <property type="molecule type" value="Genomic_DNA"/>
</dbReference>
<evidence type="ECO:0000313" key="3">
    <source>
        <dbReference type="Proteomes" id="UP000639403"/>
    </source>
</evidence>
<sequence>MCNTTDGGPARTRTTPRQLGVPPRSLTAAQCAPEKISPSRRARDGARPRASAYTGAIEFSAARTAEPNNVRTFPVSARRAHLFNGGGHASYASEVRCAATTPRCERAFQFQFDDDAEYEQPSPTSISTSSEAKKGATKPEAGGRATQDGIDKAQT</sequence>
<protein>
    <submittedName>
        <fullName evidence="2">Uncharacterized protein</fullName>
    </submittedName>
</protein>
<name>A0A8H7P8B6_9APHY</name>
<comment type="caution">
    <text evidence="2">The sequence shown here is derived from an EMBL/GenBank/DDBJ whole genome shotgun (WGS) entry which is preliminary data.</text>
</comment>
<organism evidence="2 3">
    <name type="scientific">Rhodonia placenta</name>
    <dbReference type="NCBI Taxonomy" id="104341"/>
    <lineage>
        <taxon>Eukaryota</taxon>
        <taxon>Fungi</taxon>
        <taxon>Dikarya</taxon>
        <taxon>Basidiomycota</taxon>
        <taxon>Agaricomycotina</taxon>
        <taxon>Agaricomycetes</taxon>
        <taxon>Polyporales</taxon>
        <taxon>Adustoporiaceae</taxon>
        <taxon>Rhodonia</taxon>
    </lineage>
</organism>
<accession>A0A8H7P8B6</accession>
<dbReference type="AlphaFoldDB" id="A0A8H7P8B6"/>